<feature type="region of interest" description="Disordered" evidence="1">
    <location>
        <begin position="1"/>
        <end position="21"/>
    </location>
</feature>
<accession>A0A0D2M261</accession>
<feature type="compositionally biased region" description="Basic residues" evidence="1">
    <location>
        <begin position="151"/>
        <end position="161"/>
    </location>
</feature>
<dbReference type="GO" id="GO:0010605">
    <property type="term" value="P:negative regulation of macromolecule metabolic process"/>
    <property type="evidence" value="ECO:0007669"/>
    <property type="project" value="UniProtKB-ARBA"/>
</dbReference>
<dbReference type="Gene3D" id="3.30.460.10">
    <property type="entry name" value="Beta Polymerase, domain 2"/>
    <property type="match status" value="1"/>
</dbReference>
<dbReference type="GO" id="GO:0016779">
    <property type="term" value="F:nucleotidyltransferase activity"/>
    <property type="evidence" value="ECO:0007669"/>
    <property type="project" value="UniProtKB-ARBA"/>
</dbReference>
<dbReference type="SUPFAM" id="SSF81631">
    <property type="entry name" value="PAP/OAS1 substrate-binding domain"/>
    <property type="match status" value="1"/>
</dbReference>
<dbReference type="STRING" id="945553.A0A0D2M261"/>
<evidence type="ECO:0000313" key="4">
    <source>
        <dbReference type="Proteomes" id="UP000054270"/>
    </source>
</evidence>
<dbReference type="InterPro" id="IPR043519">
    <property type="entry name" value="NT_sf"/>
</dbReference>
<feature type="compositionally biased region" description="Polar residues" evidence="1">
    <location>
        <begin position="188"/>
        <end position="198"/>
    </location>
</feature>
<feature type="region of interest" description="Disordered" evidence="1">
    <location>
        <begin position="71"/>
        <end position="99"/>
    </location>
</feature>
<dbReference type="OrthoDB" id="2274644at2759"/>
<dbReference type="SUPFAM" id="SSF81301">
    <property type="entry name" value="Nucleotidyltransferase"/>
    <property type="match status" value="1"/>
</dbReference>
<evidence type="ECO:0000313" key="3">
    <source>
        <dbReference type="EMBL" id="KJA17193.1"/>
    </source>
</evidence>
<dbReference type="Proteomes" id="UP000054270">
    <property type="component" value="Unassembled WGS sequence"/>
</dbReference>
<feature type="compositionally biased region" description="Low complexity" evidence="1">
    <location>
        <begin position="79"/>
        <end position="92"/>
    </location>
</feature>
<dbReference type="EMBL" id="KN817607">
    <property type="protein sequence ID" value="KJA17193.1"/>
    <property type="molecule type" value="Genomic_DNA"/>
</dbReference>
<dbReference type="CDD" id="cd05402">
    <property type="entry name" value="NT_PAP_TUTase"/>
    <property type="match status" value="1"/>
</dbReference>
<dbReference type="Pfam" id="PF22600">
    <property type="entry name" value="MTPAP-like_central"/>
    <property type="match status" value="1"/>
</dbReference>
<evidence type="ECO:0000259" key="2">
    <source>
        <dbReference type="Pfam" id="PF22600"/>
    </source>
</evidence>
<reference evidence="4" key="1">
    <citation type="submission" date="2014-04" db="EMBL/GenBank/DDBJ databases">
        <title>Evolutionary Origins and Diversification of the Mycorrhizal Mutualists.</title>
        <authorList>
            <consortium name="DOE Joint Genome Institute"/>
            <consortium name="Mycorrhizal Genomics Consortium"/>
            <person name="Kohler A."/>
            <person name="Kuo A."/>
            <person name="Nagy L.G."/>
            <person name="Floudas D."/>
            <person name="Copeland A."/>
            <person name="Barry K.W."/>
            <person name="Cichocki N."/>
            <person name="Veneault-Fourrey C."/>
            <person name="LaButti K."/>
            <person name="Lindquist E.A."/>
            <person name="Lipzen A."/>
            <person name="Lundell T."/>
            <person name="Morin E."/>
            <person name="Murat C."/>
            <person name="Riley R."/>
            <person name="Ohm R."/>
            <person name="Sun H."/>
            <person name="Tunlid A."/>
            <person name="Henrissat B."/>
            <person name="Grigoriev I.V."/>
            <person name="Hibbett D.S."/>
            <person name="Martin F."/>
        </authorList>
    </citation>
    <scope>NUCLEOTIDE SEQUENCE [LARGE SCALE GENOMIC DNA]</scope>
    <source>
        <strain evidence="4">FD-334 SS-4</strain>
    </source>
</reference>
<feature type="domain" description="Poly(A) RNA polymerase mitochondrial-like central palm" evidence="2">
    <location>
        <begin position="214"/>
        <end position="337"/>
    </location>
</feature>
<proteinExistence type="predicted"/>
<dbReference type="AlphaFoldDB" id="A0A0D2M261"/>
<feature type="region of interest" description="Disordered" evidence="1">
    <location>
        <begin position="127"/>
        <end position="198"/>
    </location>
</feature>
<organism evidence="3 4">
    <name type="scientific">Hypholoma sublateritium (strain FD-334 SS-4)</name>
    <dbReference type="NCBI Taxonomy" id="945553"/>
    <lineage>
        <taxon>Eukaryota</taxon>
        <taxon>Fungi</taxon>
        <taxon>Dikarya</taxon>
        <taxon>Basidiomycota</taxon>
        <taxon>Agaricomycotina</taxon>
        <taxon>Agaricomycetes</taxon>
        <taxon>Agaricomycetidae</taxon>
        <taxon>Agaricales</taxon>
        <taxon>Agaricineae</taxon>
        <taxon>Strophariaceae</taxon>
        <taxon>Hypholoma</taxon>
    </lineage>
</organism>
<protein>
    <recommendedName>
        <fullName evidence="2">Poly(A) RNA polymerase mitochondrial-like central palm domain-containing protein</fullName>
    </recommendedName>
</protein>
<feature type="compositionally biased region" description="Low complexity" evidence="1">
    <location>
        <begin position="164"/>
        <end position="178"/>
    </location>
</feature>
<name>A0A0D2M261_HYPSF</name>
<evidence type="ECO:0000256" key="1">
    <source>
        <dbReference type="SAM" id="MobiDB-lite"/>
    </source>
</evidence>
<dbReference type="PANTHER" id="PTHR12271">
    <property type="entry name" value="POLY A POLYMERASE CID PAP -RELATED"/>
    <property type="match status" value="1"/>
</dbReference>
<sequence length="526" mass="57526">MAALLANGGTPETVGATSGRVAARRSHAGAIGADVGNLVHDNSAGADAQETGDGRTFASWAERRVALGSSLPNDTSTFAAHASPAGPSAPSPRKTKSGRPLWEWQEAVADLEGPPLPPNVAAAHHADTEFVESETPRGRALESDTPWPPRAPRRERPRRRTGQAERAAAAAKGSLAHGSSKRPKVEISSATPQGQWSVTRDPNIRVDATCVHVLRVRDRVRAHVERAVQRVFGSHYTVEFFGSTRYGVSHAHSDLDMVIIDPYRPQGYLEKEVKDPLYNVRTLATALRRDGFIHVDFRMHSSVPIVKFKDANTGLDCDLNVNERLGIFNSDMIKEYCALSPVLRPLLFRIKEWAKPLGMNMPTGALGVPASFSSYALTLMTIAFLQERGTLPNLQHNLPPLAPSDSETLVWTRKPHQGWDVRFSRGQLPPMQPKADEQTLLHDWFRYWETFPYAQKAAAIRHGGMLQRRSPLLADVPAKKPPSPIVVVDPFILSKNVAIGVAGRVLARFQEECGKAAERMAPGPAS</sequence>
<dbReference type="Gene3D" id="1.10.1410.10">
    <property type="match status" value="1"/>
</dbReference>
<dbReference type="InterPro" id="IPR054708">
    <property type="entry name" value="MTPAP-like_central"/>
</dbReference>
<dbReference type="GO" id="GO:0031123">
    <property type="term" value="P:RNA 3'-end processing"/>
    <property type="evidence" value="ECO:0007669"/>
    <property type="project" value="TreeGrafter"/>
</dbReference>
<gene>
    <name evidence="3" type="ORF">HYPSUDRAFT_46650</name>
</gene>
<keyword evidence="4" id="KW-1185">Reference proteome</keyword>
<dbReference type="PANTHER" id="PTHR12271:SF40">
    <property type="entry name" value="POLY(A) RNA POLYMERASE GLD2"/>
    <property type="match status" value="1"/>
</dbReference>
<feature type="compositionally biased region" description="Basic and acidic residues" evidence="1">
    <location>
        <begin position="127"/>
        <end position="142"/>
    </location>
</feature>